<dbReference type="Proteomes" id="UP000822688">
    <property type="component" value="Chromosome 4"/>
</dbReference>
<gene>
    <name evidence="2" type="ORF">KC19_4G230500</name>
</gene>
<name>A0A8T0IE76_CERPU</name>
<comment type="caution">
    <text evidence="2">The sequence shown here is derived from an EMBL/GenBank/DDBJ whole genome shotgun (WGS) entry which is preliminary data.</text>
</comment>
<evidence type="ECO:0000256" key="1">
    <source>
        <dbReference type="SAM" id="SignalP"/>
    </source>
</evidence>
<dbReference type="AlphaFoldDB" id="A0A8T0IE76"/>
<protein>
    <recommendedName>
        <fullName evidence="4">Secreted protein</fullName>
    </recommendedName>
</protein>
<evidence type="ECO:0000313" key="2">
    <source>
        <dbReference type="EMBL" id="KAG0581181.1"/>
    </source>
</evidence>
<feature type="chain" id="PRO_5035850370" description="Secreted protein" evidence="1">
    <location>
        <begin position="33"/>
        <end position="56"/>
    </location>
</feature>
<organism evidence="2 3">
    <name type="scientific">Ceratodon purpureus</name>
    <name type="common">Fire moss</name>
    <name type="synonym">Dicranum purpureum</name>
    <dbReference type="NCBI Taxonomy" id="3225"/>
    <lineage>
        <taxon>Eukaryota</taxon>
        <taxon>Viridiplantae</taxon>
        <taxon>Streptophyta</taxon>
        <taxon>Embryophyta</taxon>
        <taxon>Bryophyta</taxon>
        <taxon>Bryophytina</taxon>
        <taxon>Bryopsida</taxon>
        <taxon>Dicranidae</taxon>
        <taxon>Pseudoditrichales</taxon>
        <taxon>Ditrichaceae</taxon>
        <taxon>Ceratodon</taxon>
    </lineage>
</organism>
<accession>A0A8T0IE76</accession>
<proteinExistence type="predicted"/>
<dbReference type="EMBL" id="CM026424">
    <property type="protein sequence ID" value="KAG0581181.1"/>
    <property type="molecule type" value="Genomic_DNA"/>
</dbReference>
<evidence type="ECO:0008006" key="4">
    <source>
        <dbReference type="Google" id="ProtNLM"/>
    </source>
</evidence>
<feature type="signal peptide" evidence="1">
    <location>
        <begin position="1"/>
        <end position="32"/>
    </location>
</feature>
<evidence type="ECO:0000313" key="3">
    <source>
        <dbReference type="Proteomes" id="UP000822688"/>
    </source>
</evidence>
<keyword evidence="3" id="KW-1185">Reference proteome</keyword>
<sequence length="56" mass="6384">MNKGIARKRDSRSTIFDFHVLCFCCLLQLGCGDGSCCRLTTVCHATMNPYLQRRDQ</sequence>
<reference evidence="2" key="1">
    <citation type="submission" date="2020-06" db="EMBL/GenBank/DDBJ databases">
        <title>WGS assembly of Ceratodon purpureus strain R40.</title>
        <authorList>
            <person name="Carey S.B."/>
            <person name="Jenkins J."/>
            <person name="Shu S."/>
            <person name="Lovell J.T."/>
            <person name="Sreedasyam A."/>
            <person name="Maumus F."/>
            <person name="Tiley G.P."/>
            <person name="Fernandez-Pozo N."/>
            <person name="Barry K."/>
            <person name="Chen C."/>
            <person name="Wang M."/>
            <person name="Lipzen A."/>
            <person name="Daum C."/>
            <person name="Saski C.A."/>
            <person name="Payton A.C."/>
            <person name="Mcbreen J.C."/>
            <person name="Conrad R.E."/>
            <person name="Kollar L.M."/>
            <person name="Olsson S."/>
            <person name="Huttunen S."/>
            <person name="Landis J.B."/>
            <person name="Wickett N.J."/>
            <person name="Johnson M.G."/>
            <person name="Rensing S.A."/>
            <person name="Grimwood J."/>
            <person name="Schmutz J."/>
            <person name="Mcdaniel S.F."/>
        </authorList>
    </citation>
    <scope>NUCLEOTIDE SEQUENCE</scope>
    <source>
        <strain evidence="2">R40</strain>
    </source>
</reference>
<keyword evidence="1" id="KW-0732">Signal</keyword>